<dbReference type="InterPro" id="IPR000157">
    <property type="entry name" value="TIR_dom"/>
</dbReference>
<proteinExistence type="predicted"/>
<evidence type="ECO:0000313" key="9">
    <source>
        <dbReference type="EMBL" id="AFA41488.1"/>
    </source>
</evidence>
<dbReference type="SMART" id="SM00367">
    <property type="entry name" value="LRR_CC"/>
    <property type="match status" value="5"/>
</dbReference>
<dbReference type="GO" id="GO:0007165">
    <property type="term" value="P:signal transduction"/>
    <property type="evidence" value="ECO:0007669"/>
    <property type="project" value="InterPro"/>
</dbReference>
<dbReference type="InterPro" id="IPR003591">
    <property type="entry name" value="Leu-rich_rpt_typical-subtyp"/>
</dbReference>
<dbReference type="SMART" id="SM00255">
    <property type="entry name" value="TIR"/>
    <property type="match status" value="1"/>
</dbReference>
<dbReference type="Pfam" id="PF23598">
    <property type="entry name" value="LRR_14"/>
    <property type="match status" value="1"/>
</dbReference>
<dbReference type="Gene3D" id="3.40.50.10140">
    <property type="entry name" value="Toll/interleukin-1 receptor homology (TIR) domain"/>
    <property type="match status" value="1"/>
</dbReference>
<dbReference type="InterPro" id="IPR035897">
    <property type="entry name" value="Toll_tir_struct_dom_sf"/>
</dbReference>
<dbReference type="Gene3D" id="3.40.50.300">
    <property type="entry name" value="P-loop containing nucleotide triphosphate hydrolases"/>
    <property type="match status" value="1"/>
</dbReference>
<dbReference type="GO" id="GO:0016020">
    <property type="term" value="C:membrane"/>
    <property type="evidence" value="ECO:0007669"/>
    <property type="project" value="UniProtKB-SubCell"/>
</dbReference>
<dbReference type="SUPFAM" id="SSF52540">
    <property type="entry name" value="P-loop containing nucleoside triphosphate hydrolases"/>
    <property type="match status" value="1"/>
</dbReference>
<dbReference type="AlphaFoldDB" id="A0A109NGX3"/>
<dbReference type="InterPro" id="IPR027417">
    <property type="entry name" value="P-loop_NTPase"/>
</dbReference>
<dbReference type="SMART" id="SM00369">
    <property type="entry name" value="LRR_TYP"/>
    <property type="match status" value="3"/>
</dbReference>
<dbReference type="Pfam" id="PF01582">
    <property type="entry name" value="TIR"/>
    <property type="match status" value="1"/>
</dbReference>
<dbReference type="PRINTS" id="PR00364">
    <property type="entry name" value="DISEASERSIST"/>
</dbReference>
<keyword evidence="2" id="KW-0433">Leucine-rich repeat</keyword>
<dbReference type="InterPro" id="IPR042197">
    <property type="entry name" value="Apaf_helical"/>
</dbReference>
<dbReference type="GO" id="GO:0006952">
    <property type="term" value="P:defense response"/>
    <property type="evidence" value="ECO:0007669"/>
    <property type="project" value="UniProtKB-KW"/>
</dbReference>
<organism evidence="9">
    <name type="scientific">Solanum tuberosum</name>
    <name type="common">Potato</name>
    <dbReference type="NCBI Taxonomy" id="4113"/>
    <lineage>
        <taxon>Eukaryota</taxon>
        <taxon>Viridiplantae</taxon>
        <taxon>Streptophyta</taxon>
        <taxon>Embryophyta</taxon>
        <taxon>Tracheophyta</taxon>
        <taxon>Spermatophyta</taxon>
        <taxon>Magnoliopsida</taxon>
        <taxon>eudicotyledons</taxon>
        <taxon>Gunneridae</taxon>
        <taxon>Pentapetalae</taxon>
        <taxon>asterids</taxon>
        <taxon>lamiids</taxon>
        <taxon>Solanales</taxon>
        <taxon>Solanaceae</taxon>
        <taxon>Solanoideae</taxon>
        <taxon>Solaneae</taxon>
        <taxon>Solanum</taxon>
    </lineage>
</organism>
<dbReference type="GO" id="GO:0043531">
    <property type="term" value="F:ADP binding"/>
    <property type="evidence" value="ECO:0007669"/>
    <property type="project" value="InterPro"/>
</dbReference>
<dbReference type="Gene3D" id="1.10.8.430">
    <property type="entry name" value="Helical domain of apoptotic protease-activating factors"/>
    <property type="match status" value="1"/>
</dbReference>
<evidence type="ECO:0000256" key="3">
    <source>
        <dbReference type="ARBA" id="ARBA00022737"/>
    </source>
</evidence>
<dbReference type="FunFam" id="3.40.50.10140:FF:000007">
    <property type="entry name" value="Disease resistance protein (TIR-NBS-LRR class)"/>
    <property type="match status" value="1"/>
</dbReference>
<feature type="domain" description="TIR" evidence="8">
    <location>
        <begin position="17"/>
        <end position="183"/>
    </location>
</feature>
<dbReference type="SUPFAM" id="SSF52058">
    <property type="entry name" value="L domain-like"/>
    <property type="match status" value="1"/>
</dbReference>
<dbReference type="SMART" id="SM00364">
    <property type="entry name" value="LRR_BAC"/>
    <property type="match status" value="4"/>
</dbReference>
<keyword evidence="6" id="KW-0175">Coiled coil</keyword>
<dbReference type="EMBL" id="JQ619511">
    <property type="protein sequence ID" value="AFA41488.1"/>
    <property type="molecule type" value="Genomic_DNA"/>
</dbReference>
<dbReference type="InterPro" id="IPR055414">
    <property type="entry name" value="LRR_R13L4/SHOC2-like"/>
</dbReference>
<dbReference type="InterPro" id="IPR002182">
    <property type="entry name" value="NB-ARC"/>
</dbReference>
<keyword evidence="4" id="KW-0611">Plant defense</keyword>
<dbReference type="PANTHER" id="PTHR11017:SF464">
    <property type="entry name" value="ADP-RIBOSYL CYCLASE_CYCLIC ADP-RIBOSE HYDROLASE"/>
    <property type="match status" value="1"/>
</dbReference>
<dbReference type="InterPro" id="IPR058192">
    <property type="entry name" value="WHD_ROQ1-like"/>
</dbReference>
<dbReference type="GO" id="GO:0051707">
    <property type="term" value="P:response to other organism"/>
    <property type="evidence" value="ECO:0007669"/>
    <property type="project" value="UniProtKB-ARBA"/>
</dbReference>
<evidence type="ECO:0000259" key="8">
    <source>
        <dbReference type="PROSITE" id="PS50104"/>
    </source>
</evidence>
<dbReference type="Gene3D" id="3.80.10.10">
    <property type="entry name" value="Ribonuclease Inhibitor"/>
    <property type="match status" value="2"/>
</dbReference>
<dbReference type="InterPro" id="IPR006553">
    <property type="entry name" value="Leu-rich_rpt_Cys-con_subtyp"/>
</dbReference>
<evidence type="ECO:0000256" key="7">
    <source>
        <dbReference type="ARBA" id="ARBA00023136"/>
    </source>
</evidence>
<comment type="subcellular location">
    <subcellularLocation>
        <location evidence="1">Membrane</location>
        <topology evidence="1">Peripheral membrane protein</topology>
    </subcellularLocation>
</comment>
<dbReference type="PANTHER" id="PTHR11017">
    <property type="entry name" value="LEUCINE-RICH REPEAT-CONTAINING PROTEIN"/>
    <property type="match status" value="1"/>
</dbReference>
<dbReference type="Pfam" id="PF00931">
    <property type="entry name" value="NB-ARC"/>
    <property type="match status" value="1"/>
</dbReference>
<dbReference type="SUPFAM" id="SSF52200">
    <property type="entry name" value="Toll/Interleukin receptor TIR domain"/>
    <property type="match status" value="1"/>
</dbReference>
<evidence type="ECO:0000256" key="4">
    <source>
        <dbReference type="ARBA" id="ARBA00022821"/>
    </source>
</evidence>
<evidence type="ECO:0000256" key="1">
    <source>
        <dbReference type="ARBA" id="ARBA00004170"/>
    </source>
</evidence>
<reference evidence="9" key="1">
    <citation type="submission" date="2012-02" db="EMBL/GenBank/DDBJ databases">
        <title>The structure of a potato BAC clone containing several N-gene homologues within the resistance gene 'hot spot' of chromosome XI.</title>
        <authorList>
            <person name="Vuorinen A.L."/>
            <person name="Paulin L."/>
            <person name="Auvinen P."/>
            <person name="Gebhardt C."/>
            <person name="Watanabe K."/>
            <person name="Valkonen J.P.T."/>
        </authorList>
    </citation>
    <scope>NUCLEOTIDE SEQUENCE</scope>
</reference>
<name>A0A109NGX3_SOLTU</name>
<dbReference type="GO" id="GO:0005524">
    <property type="term" value="F:ATP binding"/>
    <property type="evidence" value="ECO:0007669"/>
    <property type="project" value="UniProtKB-KW"/>
</dbReference>
<dbReference type="InterPro" id="IPR032675">
    <property type="entry name" value="LRR_dom_sf"/>
</dbReference>
<dbReference type="PROSITE" id="PS50104">
    <property type="entry name" value="TIR"/>
    <property type="match status" value="1"/>
</dbReference>
<evidence type="ECO:0000256" key="2">
    <source>
        <dbReference type="ARBA" id="ARBA00022614"/>
    </source>
</evidence>
<protein>
    <submittedName>
        <fullName evidence="9">N-like putative resistance gene 3</fullName>
    </submittedName>
</protein>
<keyword evidence="5" id="KW-0520">NAD</keyword>
<evidence type="ECO:0000256" key="6">
    <source>
        <dbReference type="ARBA" id="ARBA00023054"/>
    </source>
</evidence>
<sequence length="953" mass="109728">MASSSSFASNSQYCPRWKYVVFLSFRGKDTRKTFTVHLYEGLKNRGILTFQDDKRLEQGDSIPEELMKAIEKSQIALVAFSRNYATSRWCLNELVKIMECKEEENGQAIILIFYDVDPSHVRNQSESFAVAFAEHELKYKDDVEGMQKVQRWRTALTAAANLTGYDIRDGENSAIVDCISSKFCKSDYSLSFLQDVMGINAHLEKLKSRFQIEINDVRVLGIWGIGGVGKTTITKAIFDTLSHQFKAACFLADVKENARKNQLHSLQNTLLSELLRKKDNYVNNKYDGKCMIPSRLSSMKVLIVLDDIDERDHLEYLAGGVGWFGNGSKVIVTTRNRKLIEDSDAIYEVHTLPDHEAMQLFNQHAFKKEVPDECFKKFSLEVVNQAKGLPLAIKVWGSMLHKKGVDKWEKIVDQIKKKSNSEIVEKLKISYDGLEPEEQKIFLDIACFFRGDGREEVMQIVESYDSGAECILDVLIDKSLVFISEYGEIEMHDLIEDMGKYIVKMQKDDGKPSRIWNVKDFKYVMMDNIGAMTVEAIWFSCFKKPSFNKEAIKNMRRLRILRIWCDTHAWTSQRDSEDGSIEYLSNNLCWFAWHKYPWKLLPENFNPRSLGHLILRESLLHHLWNETKLQQFLSLQRLNLCSSYSLKRTPDFKGMPNLEYLNLEECRSLEEVHPSLKYCKKLIELNLCKCESLERFPYVNVESLESLNLKNCYTLEKFPEIDGRMKQGTAIKIMTSYTRITELPLSFFDHQPHLKKLHLDGMTNLASLPNSICKSKGLVKLHVSDCSKLESLPEDIGSLSSLKELHLRGNKFEHFPRSISQLGALEYLDLSDCKRLTQLPEDIGSLSSLKELHLRGNKFEHLPRSISQLGALEYLDLSDCKRLTQLPEDIGCLSSLKELYLEGNNFEHLPRSIAQLGALQTLDLSHCKKVTQLPEFPQKLHAIYADWRNDSFL</sequence>
<evidence type="ECO:0000256" key="5">
    <source>
        <dbReference type="ARBA" id="ARBA00023027"/>
    </source>
</evidence>
<keyword evidence="3" id="KW-0677">Repeat</keyword>
<dbReference type="InterPro" id="IPR044974">
    <property type="entry name" value="Disease_R_plants"/>
</dbReference>
<dbReference type="Pfam" id="PF23282">
    <property type="entry name" value="WHD_ROQ1"/>
    <property type="match status" value="1"/>
</dbReference>
<keyword evidence="7" id="KW-0472">Membrane</keyword>
<accession>A0A109NGX3</accession>
<dbReference type="ExpressionAtlas" id="A0A109NGX3">
    <property type="expression patterns" value="baseline"/>
</dbReference>